<protein>
    <submittedName>
        <fullName evidence="1">Uncharacterized protein</fullName>
    </submittedName>
</protein>
<sequence>MTITVTAPNGATVDFPDGTDGDTINRVMSQNFGSKKGPDKYQQAAIDERKTIFPDQDAGGSYGNALTSDAGFTRRLAHGVTLGADNTVLAAMQTPLEMIKRGTFDPREGYNYAKAREDLITGEAQKNTGVVGGAAEALGGAVAGGGLAKSGATAMRFLGPESGLLARSAASAADAGILGGFSGAMEGNGLSDRAENAVKSALAGLVVGGAAPAVLGTVKGLLSPVVSNIMARYNPKGFAEGQVARAIHESRISPDQLSLDAVQAANEGQGAYTLADAMGNAGQRMLSTVARAPGEGRTAVVRTLEARQGDQGRRLSSAFQEAFDSPQTAEQTRARMVENANFEAGHNYAPVKRETSPIDVTGPVAIANRSISPAADNLARAQGAVPTDLAARAGIEQSEAALRDPIGNALKEARSYLAAPNLTLSNVNHAFRAKTNIDMMISKATDNKQGALVAELVPIRDALDEALAKSSSNYSAARDAYRTAQRRIEALDLGKLTGAKPGRPEDAIRAFNELPDAEAQTAFRRGYAD</sequence>
<accession>A0A4Y9NYL5</accession>
<comment type="caution">
    <text evidence="1">The sequence shown here is derived from an EMBL/GenBank/DDBJ whole genome shotgun (WGS) entry which is preliminary data.</text>
</comment>
<gene>
    <name evidence="1" type="ORF">E4K64_25375</name>
</gene>
<dbReference type="RefSeq" id="WP_135165942.1">
    <property type="nucleotide sequence ID" value="NZ_SPQS01000016.1"/>
</dbReference>
<dbReference type="EMBL" id="SPQS01000016">
    <property type="protein sequence ID" value="TFV71663.1"/>
    <property type="molecule type" value="Genomic_DNA"/>
</dbReference>
<proteinExistence type="predicted"/>
<dbReference type="AlphaFoldDB" id="A0A4Y9NYL5"/>
<evidence type="ECO:0000313" key="2">
    <source>
        <dbReference type="Proteomes" id="UP000297700"/>
    </source>
</evidence>
<organism evidence="1 2">
    <name type="scientific">Bradyrhizobium frederickii</name>
    <dbReference type="NCBI Taxonomy" id="2560054"/>
    <lineage>
        <taxon>Bacteria</taxon>
        <taxon>Pseudomonadati</taxon>
        <taxon>Pseudomonadota</taxon>
        <taxon>Alphaproteobacteria</taxon>
        <taxon>Hyphomicrobiales</taxon>
        <taxon>Nitrobacteraceae</taxon>
        <taxon>Bradyrhizobium</taxon>
    </lineage>
</organism>
<dbReference type="Proteomes" id="UP000297700">
    <property type="component" value="Unassembled WGS sequence"/>
</dbReference>
<reference evidence="1 2" key="1">
    <citation type="submission" date="2019-03" db="EMBL/GenBank/DDBJ databases">
        <title>Bradyrhizobium strains diversity.</title>
        <authorList>
            <person name="Urquiaga M.C.O."/>
            <person name="Hungria M."/>
            <person name="Delamuta J.R.M."/>
            <person name="Klepa M.S."/>
        </authorList>
    </citation>
    <scope>NUCLEOTIDE SEQUENCE [LARGE SCALE GENOMIC DNA]</scope>
    <source>
        <strain evidence="1 2">CNPSo 3426</strain>
    </source>
</reference>
<evidence type="ECO:0000313" key="1">
    <source>
        <dbReference type="EMBL" id="TFV71663.1"/>
    </source>
</evidence>
<name>A0A4Y9NYL5_9BRAD</name>